<evidence type="ECO:0000313" key="2">
    <source>
        <dbReference type="EMBL" id="GJJ68526.1"/>
    </source>
</evidence>
<feature type="region of interest" description="Disordered" evidence="1">
    <location>
        <begin position="303"/>
        <end position="357"/>
    </location>
</feature>
<evidence type="ECO:0000313" key="3">
    <source>
        <dbReference type="Proteomes" id="UP000827284"/>
    </source>
</evidence>
<feature type="compositionally biased region" description="Basic and acidic residues" evidence="1">
    <location>
        <begin position="303"/>
        <end position="318"/>
    </location>
</feature>
<reference evidence="2" key="2">
    <citation type="journal article" date="2022" name="Microbiol. Resour. Announc.">
        <title>Whole-Genome Sequence of Entomortierella parvispora E1425, a Mucoromycotan Fungus Associated with Burkholderiaceae-Related Endosymbiotic Bacteria.</title>
        <authorList>
            <person name="Herlambang A."/>
            <person name="Guo Y."/>
            <person name="Takashima Y."/>
            <person name="Narisawa K."/>
            <person name="Ohta H."/>
            <person name="Nishizawa T."/>
        </authorList>
    </citation>
    <scope>NUCLEOTIDE SEQUENCE</scope>
    <source>
        <strain evidence="2">E1425</strain>
    </source>
</reference>
<feature type="compositionally biased region" description="Basic and acidic residues" evidence="1">
    <location>
        <begin position="1"/>
        <end position="13"/>
    </location>
</feature>
<feature type="compositionally biased region" description="Polar residues" evidence="1">
    <location>
        <begin position="348"/>
        <end position="357"/>
    </location>
</feature>
<dbReference type="OrthoDB" id="5569779at2759"/>
<comment type="caution">
    <text evidence="2">The sequence shown here is derived from an EMBL/GenBank/DDBJ whole genome shotgun (WGS) entry which is preliminary data.</text>
</comment>
<feature type="region of interest" description="Disordered" evidence="1">
    <location>
        <begin position="93"/>
        <end position="218"/>
    </location>
</feature>
<keyword evidence="3" id="KW-1185">Reference proteome</keyword>
<dbReference type="AlphaFoldDB" id="A0A9P3H1S7"/>
<evidence type="ECO:0000256" key="1">
    <source>
        <dbReference type="SAM" id="MobiDB-lite"/>
    </source>
</evidence>
<proteinExistence type="predicted"/>
<feature type="compositionally biased region" description="Polar residues" evidence="1">
    <location>
        <begin position="170"/>
        <end position="184"/>
    </location>
</feature>
<name>A0A9P3H1S7_9FUNG</name>
<feature type="compositionally biased region" description="Low complexity" evidence="1">
    <location>
        <begin position="110"/>
        <end position="123"/>
    </location>
</feature>
<protein>
    <submittedName>
        <fullName evidence="2">Uncharacterized protein</fullName>
    </submittedName>
</protein>
<feature type="compositionally biased region" description="Low complexity" evidence="1">
    <location>
        <begin position="190"/>
        <end position="218"/>
    </location>
</feature>
<reference evidence="2" key="1">
    <citation type="submission" date="2021-11" db="EMBL/GenBank/DDBJ databases">
        <authorList>
            <person name="Herlambang A."/>
            <person name="Guo Y."/>
            <person name="Takashima Y."/>
            <person name="Nishizawa T."/>
        </authorList>
    </citation>
    <scope>NUCLEOTIDE SEQUENCE</scope>
    <source>
        <strain evidence="2">E1425</strain>
    </source>
</reference>
<dbReference type="EMBL" id="BQFW01000002">
    <property type="protein sequence ID" value="GJJ68526.1"/>
    <property type="molecule type" value="Genomic_DNA"/>
</dbReference>
<sequence length="357" mass="38352">MSKDQQKQHHNDQWHPSLLPGSAASNAATDQATAWLKWLVHSTSAMATADCVINERLFSEPMVLGMPMILGTADCLSAPSSSSAQGYRYRSRRNAPGQVHFNQGTEEASRASASISSGATTAGPRAQRHPAGTKTAGYDTHEHSSHDADETSRPVPQDEMSNPAAARVLNRSTTLSSAKVASRNQDADRSSSSSSSSAPISSSPTSSSPSSSGTGSSSLLLSANQEFFEAWTRTTAFLHRTFSPTYRVGGLYIDSWTNGAQRRGLEKMKTSLLRGDAWVLVKGITAQLQTRWKQSIADSEAKVKDMERRAKSIEDVKRLSNRGGNNRKSGCENEGDGDNGSRTKSLDTKTSSGHSKD</sequence>
<feature type="compositionally biased region" description="Basic and acidic residues" evidence="1">
    <location>
        <begin position="139"/>
        <end position="152"/>
    </location>
</feature>
<feature type="region of interest" description="Disordered" evidence="1">
    <location>
        <begin position="1"/>
        <end position="25"/>
    </location>
</feature>
<accession>A0A9P3H1S7</accession>
<dbReference type="Proteomes" id="UP000827284">
    <property type="component" value="Unassembled WGS sequence"/>
</dbReference>
<organism evidence="2 3">
    <name type="scientific">Entomortierella parvispora</name>
    <dbReference type="NCBI Taxonomy" id="205924"/>
    <lineage>
        <taxon>Eukaryota</taxon>
        <taxon>Fungi</taxon>
        <taxon>Fungi incertae sedis</taxon>
        <taxon>Mucoromycota</taxon>
        <taxon>Mortierellomycotina</taxon>
        <taxon>Mortierellomycetes</taxon>
        <taxon>Mortierellales</taxon>
        <taxon>Mortierellaceae</taxon>
        <taxon>Entomortierella</taxon>
    </lineage>
</organism>
<gene>
    <name evidence="2" type="ORF">EMPS_00872</name>
</gene>